<dbReference type="Pfam" id="PF13367">
    <property type="entry name" value="PrsW-protease"/>
    <property type="match status" value="1"/>
</dbReference>
<feature type="transmembrane region" description="Helical" evidence="2">
    <location>
        <begin position="6"/>
        <end position="24"/>
    </location>
</feature>
<feature type="compositionally biased region" description="Basic and acidic residues" evidence="1">
    <location>
        <begin position="298"/>
        <end position="308"/>
    </location>
</feature>
<evidence type="ECO:0000313" key="3">
    <source>
        <dbReference type="EMBL" id="TKJ44217.1"/>
    </source>
</evidence>
<feature type="transmembrane region" description="Helical" evidence="2">
    <location>
        <begin position="196"/>
        <end position="215"/>
    </location>
</feature>
<sequence>MNIFALALGPVVAILFFLWIKDRYEREPLKYLLLTLCAGVVAAIPVIIVEILWVHISYDISALTTGELAFMTFIEIGLTEEFFKAVAFFATAYWSKHMNEPYDGIMYAVAAALGFAAIENVMYVLMGGVPAAFVRALTAVPAHAMMGLFIGYFAGRAKFAKRKWVKPFLILTGFSIAVFLHGLYDLIAMWPYHRLAWLWLFPLLGVMVVASLLFIRDARNRSPFKPAVDEYGRYTGYTVSGRPLPPKVAAKLGVEPRLPPEDFVPTESGQKPVLPKPEVRKQPAKPETKAATPYFLDEYFKPARKEESPLPAPEPPTTPTEPGFGYESPKEPPAQKKGPDTPKDYSRPEKDE</sequence>
<feature type="transmembrane region" description="Helical" evidence="2">
    <location>
        <begin position="31"/>
        <end position="56"/>
    </location>
</feature>
<feature type="compositionally biased region" description="Pro residues" evidence="1">
    <location>
        <begin position="310"/>
        <end position="319"/>
    </location>
</feature>
<feature type="region of interest" description="Disordered" evidence="1">
    <location>
        <begin position="259"/>
        <end position="352"/>
    </location>
</feature>
<feature type="transmembrane region" description="Helical" evidence="2">
    <location>
        <begin position="132"/>
        <end position="155"/>
    </location>
</feature>
<accession>A0A532VB64</accession>
<evidence type="ECO:0000313" key="4">
    <source>
        <dbReference type="Proteomes" id="UP000317778"/>
    </source>
</evidence>
<keyword evidence="2" id="KW-1133">Transmembrane helix</keyword>
<gene>
    <name evidence="3" type="ORF">CEE36_00290</name>
</gene>
<feature type="compositionally biased region" description="Basic and acidic residues" evidence="1">
    <location>
        <begin position="277"/>
        <end position="288"/>
    </location>
</feature>
<keyword evidence="2" id="KW-0812">Transmembrane</keyword>
<feature type="transmembrane region" description="Helical" evidence="2">
    <location>
        <begin position="105"/>
        <end position="126"/>
    </location>
</feature>
<dbReference type="GO" id="GO:0008233">
    <property type="term" value="F:peptidase activity"/>
    <property type="evidence" value="ECO:0007669"/>
    <property type="project" value="InterPro"/>
</dbReference>
<dbReference type="InterPro" id="IPR026898">
    <property type="entry name" value="PrsW"/>
</dbReference>
<keyword evidence="2" id="KW-0472">Membrane</keyword>
<evidence type="ECO:0000256" key="2">
    <source>
        <dbReference type="SAM" id="Phobius"/>
    </source>
</evidence>
<dbReference type="AlphaFoldDB" id="A0A532VB64"/>
<comment type="caution">
    <text evidence="3">The sequence shown here is derived from an EMBL/GenBank/DDBJ whole genome shotgun (WGS) entry which is preliminary data.</text>
</comment>
<dbReference type="Proteomes" id="UP000317778">
    <property type="component" value="Unassembled WGS sequence"/>
</dbReference>
<feature type="compositionally biased region" description="Basic and acidic residues" evidence="1">
    <location>
        <begin position="328"/>
        <end position="352"/>
    </location>
</feature>
<dbReference type="PANTHER" id="PTHR36844:SF1">
    <property type="entry name" value="PROTEASE PRSW"/>
    <property type="match status" value="1"/>
</dbReference>
<dbReference type="EMBL" id="NJBO01000001">
    <property type="protein sequence ID" value="TKJ44217.1"/>
    <property type="molecule type" value="Genomic_DNA"/>
</dbReference>
<organism evidence="3 4">
    <name type="scientific">candidate division TA06 bacterium B3_TA06</name>
    <dbReference type="NCBI Taxonomy" id="2012487"/>
    <lineage>
        <taxon>Bacteria</taxon>
        <taxon>Bacteria division TA06</taxon>
    </lineage>
</organism>
<protein>
    <recommendedName>
        <fullName evidence="5">Protease PrsW</fullName>
    </recommendedName>
</protein>
<feature type="transmembrane region" description="Helical" evidence="2">
    <location>
        <begin position="68"/>
        <end position="93"/>
    </location>
</feature>
<reference evidence="3 4" key="1">
    <citation type="submission" date="2017-06" db="EMBL/GenBank/DDBJ databases">
        <title>Novel microbial phyla capable of carbon fixation and sulfur reduction in deep-sea sediments.</title>
        <authorList>
            <person name="Huang J."/>
            <person name="Baker B."/>
            <person name="Wang Y."/>
        </authorList>
    </citation>
    <scope>NUCLEOTIDE SEQUENCE [LARGE SCALE GENOMIC DNA]</scope>
    <source>
        <strain evidence="3">B3_TA06</strain>
    </source>
</reference>
<evidence type="ECO:0000256" key="1">
    <source>
        <dbReference type="SAM" id="MobiDB-lite"/>
    </source>
</evidence>
<dbReference type="PANTHER" id="PTHR36844">
    <property type="entry name" value="PROTEASE PRSW"/>
    <property type="match status" value="1"/>
</dbReference>
<proteinExistence type="predicted"/>
<feature type="transmembrane region" description="Helical" evidence="2">
    <location>
        <begin position="167"/>
        <end position="184"/>
    </location>
</feature>
<evidence type="ECO:0008006" key="5">
    <source>
        <dbReference type="Google" id="ProtNLM"/>
    </source>
</evidence>
<name>A0A532VB64_UNCT6</name>